<evidence type="ECO:0000256" key="1">
    <source>
        <dbReference type="SAM" id="MobiDB-lite"/>
    </source>
</evidence>
<protein>
    <submittedName>
        <fullName evidence="2">Uncharacterized protein</fullName>
    </submittedName>
</protein>
<dbReference type="SUPFAM" id="SSF81606">
    <property type="entry name" value="PP2C-like"/>
    <property type="match status" value="1"/>
</dbReference>
<feature type="compositionally biased region" description="Polar residues" evidence="1">
    <location>
        <begin position="69"/>
        <end position="78"/>
    </location>
</feature>
<dbReference type="Proteomes" id="UP000288805">
    <property type="component" value="Unassembled WGS sequence"/>
</dbReference>
<dbReference type="AlphaFoldDB" id="A0A438IIE0"/>
<name>A0A438IIE0_VITVI</name>
<feature type="region of interest" description="Disordered" evidence="1">
    <location>
        <begin position="53"/>
        <end position="97"/>
    </location>
</feature>
<proteinExistence type="predicted"/>
<reference evidence="2 3" key="1">
    <citation type="journal article" date="2018" name="PLoS Genet.">
        <title>Population sequencing reveals clonal diversity and ancestral inbreeding in the grapevine cultivar Chardonnay.</title>
        <authorList>
            <person name="Roach M.J."/>
            <person name="Johnson D.L."/>
            <person name="Bohlmann J."/>
            <person name="van Vuuren H.J."/>
            <person name="Jones S.J."/>
            <person name="Pretorius I.S."/>
            <person name="Schmidt S.A."/>
            <person name="Borneman A.R."/>
        </authorList>
    </citation>
    <scope>NUCLEOTIDE SEQUENCE [LARGE SCALE GENOMIC DNA]</scope>
    <source>
        <strain evidence="3">cv. Chardonnay</strain>
        <tissue evidence="2">Leaf</tissue>
    </source>
</reference>
<organism evidence="2 3">
    <name type="scientific">Vitis vinifera</name>
    <name type="common">Grape</name>
    <dbReference type="NCBI Taxonomy" id="29760"/>
    <lineage>
        <taxon>Eukaryota</taxon>
        <taxon>Viridiplantae</taxon>
        <taxon>Streptophyta</taxon>
        <taxon>Embryophyta</taxon>
        <taxon>Tracheophyta</taxon>
        <taxon>Spermatophyta</taxon>
        <taxon>Magnoliopsida</taxon>
        <taxon>eudicotyledons</taxon>
        <taxon>Gunneridae</taxon>
        <taxon>Pentapetalae</taxon>
        <taxon>rosids</taxon>
        <taxon>Vitales</taxon>
        <taxon>Vitaceae</taxon>
        <taxon>Viteae</taxon>
        <taxon>Vitis</taxon>
    </lineage>
</organism>
<dbReference type="InterPro" id="IPR000222">
    <property type="entry name" value="PP2C_BS"/>
</dbReference>
<dbReference type="InterPro" id="IPR036457">
    <property type="entry name" value="PPM-type-like_dom_sf"/>
</dbReference>
<dbReference type="GO" id="GO:0043169">
    <property type="term" value="F:cation binding"/>
    <property type="evidence" value="ECO:0007669"/>
    <property type="project" value="InterPro"/>
</dbReference>
<dbReference type="Gene3D" id="3.60.40.10">
    <property type="entry name" value="PPM-type phosphatase domain"/>
    <property type="match status" value="1"/>
</dbReference>
<dbReference type="EMBL" id="QGNW01000108">
    <property type="protein sequence ID" value="RVW96375.1"/>
    <property type="molecule type" value="Genomic_DNA"/>
</dbReference>
<comment type="caution">
    <text evidence="2">The sequence shown here is derived from an EMBL/GenBank/DDBJ whole genome shotgun (WGS) entry which is preliminary data.</text>
</comment>
<feature type="compositionally biased region" description="Low complexity" evidence="1">
    <location>
        <begin position="85"/>
        <end position="97"/>
    </location>
</feature>
<sequence>MRVSSSHISSHVSPPSSPPSPFIPFSLFSFSPPPLLYSLLDVKAFQFPQMEPLEDDDLQPLGSEHELDSTGSGVSSILGTEDARSTTSSGGDISVTSSSSGEYLAAVVAEAVVPRMENPTPASYSGGSGGETTVTVATREKCVGRNNKGVTWGFTSVIGRRREMEDAVAVVPGFMSRTCDHIGGCTAPASRTSREISPVHFFGVYDGHGGSQTRVTIVVELMRREASVTGGGDECPHKSIVTLPPRISICMDPLKTKRWLRNLRGRDITNVDDVDNFLALF</sequence>
<evidence type="ECO:0000313" key="3">
    <source>
        <dbReference type="Proteomes" id="UP000288805"/>
    </source>
</evidence>
<evidence type="ECO:0000313" key="2">
    <source>
        <dbReference type="EMBL" id="RVW96375.1"/>
    </source>
</evidence>
<accession>A0A438IIE0</accession>
<dbReference type="PROSITE" id="PS01032">
    <property type="entry name" value="PPM_1"/>
    <property type="match status" value="1"/>
</dbReference>
<gene>
    <name evidence="2" type="ORF">CK203_020824</name>
</gene>